<dbReference type="Gene3D" id="2.60.120.200">
    <property type="match status" value="2"/>
</dbReference>
<dbReference type="AlphaFoldDB" id="A0A7R8HA35"/>
<feature type="region of interest" description="Disordered" evidence="4">
    <location>
        <begin position="539"/>
        <end position="558"/>
    </location>
</feature>
<organism evidence="6 7">
    <name type="scientific">Lepeophtheirus salmonis</name>
    <name type="common">Salmon louse</name>
    <name type="synonym">Caligus salmonis</name>
    <dbReference type="NCBI Taxonomy" id="72036"/>
    <lineage>
        <taxon>Eukaryota</taxon>
        <taxon>Metazoa</taxon>
        <taxon>Ecdysozoa</taxon>
        <taxon>Arthropoda</taxon>
        <taxon>Crustacea</taxon>
        <taxon>Multicrustacea</taxon>
        <taxon>Hexanauplia</taxon>
        <taxon>Copepoda</taxon>
        <taxon>Siphonostomatoida</taxon>
        <taxon>Caligidae</taxon>
        <taxon>Lepeophtheirus</taxon>
    </lineage>
</organism>
<keyword evidence="3" id="KW-0245">EGF-like domain</keyword>
<keyword evidence="2 3" id="KW-1015">Disulfide bond</keyword>
<dbReference type="SMART" id="SM00209">
    <property type="entry name" value="TSP1"/>
    <property type="match status" value="1"/>
</dbReference>
<dbReference type="SMART" id="SM00181">
    <property type="entry name" value="EGF"/>
    <property type="match status" value="5"/>
</dbReference>
<dbReference type="Gene3D" id="2.10.25.10">
    <property type="entry name" value="Laminin"/>
    <property type="match status" value="4"/>
</dbReference>
<feature type="disulfide bond" evidence="3">
    <location>
        <begin position="747"/>
        <end position="757"/>
    </location>
</feature>
<feature type="disulfide bond" evidence="3">
    <location>
        <begin position="701"/>
        <end position="710"/>
    </location>
</feature>
<keyword evidence="7" id="KW-1185">Reference proteome</keyword>
<evidence type="ECO:0000256" key="3">
    <source>
        <dbReference type="PROSITE-ProRule" id="PRU00076"/>
    </source>
</evidence>
<dbReference type="SUPFAM" id="SSF57196">
    <property type="entry name" value="EGF/Laminin"/>
    <property type="match status" value="1"/>
</dbReference>
<dbReference type="Pfam" id="PF00090">
    <property type="entry name" value="TSP_1"/>
    <property type="match status" value="1"/>
</dbReference>
<dbReference type="PROSITE" id="PS01186">
    <property type="entry name" value="EGF_2"/>
    <property type="match status" value="3"/>
</dbReference>
<dbReference type="OrthoDB" id="442731at2759"/>
<dbReference type="PANTHER" id="PTHR14949">
    <property type="entry name" value="EGF-LIKE-DOMAIN, MULTIPLE 7, 8"/>
    <property type="match status" value="1"/>
</dbReference>
<dbReference type="PANTHER" id="PTHR14949:SF56">
    <property type="entry name" value="EGF-LIKE-DOMAIN, MULTIPLE 7"/>
    <property type="match status" value="1"/>
</dbReference>
<keyword evidence="1" id="KW-0732">Signal</keyword>
<evidence type="ECO:0000256" key="4">
    <source>
        <dbReference type="SAM" id="MobiDB-lite"/>
    </source>
</evidence>
<feature type="disulfide bond" evidence="3">
    <location>
        <begin position="779"/>
        <end position="789"/>
    </location>
</feature>
<dbReference type="InterPro" id="IPR000742">
    <property type="entry name" value="EGF"/>
</dbReference>
<feature type="disulfide bond" evidence="3">
    <location>
        <begin position="798"/>
        <end position="807"/>
    </location>
</feature>
<name>A0A7R8HA35_LEPSM</name>
<dbReference type="PROSITE" id="PS50092">
    <property type="entry name" value="TSP1"/>
    <property type="match status" value="1"/>
</dbReference>
<feature type="disulfide bond" evidence="3">
    <location>
        <begin position="765"/>
        <end position="774"/>
    </location>
</feature>
<dbReference type="Pfam" id="PF25024">
    <property type="entry name" value="EGF_TEN"/>
    <property type="match status" value="1"/>
</dbReference>
<evidence type="ECO:0000256" key="2">
    <source>
        <dbReference type="ARBA" id="ARBA00023157"/>
    </source>
</evidence>
<evidence type="ECO:0000256" key="1">
    <source>
        <dbReference type="ARBA" id="ARBA00022729"/>
    </source>
</evidence>
<dbReference type="PROSITE" id="PS00022">
    <property type="entry name" value="EGF_1"/>
    <property type="match status" value="3"/>
</dbReference>
<dbReference type="GO" id="GO:0005102">
    <property type="term" value="F:signaling receptor binding"/>
    <property type="evidence" value="ECO:0007669"/>
    <property type="project" value="TreeGrafter"/>
</dbReference>
<feature type="domain" description="EGF-like" evidence="5">
    <location>
        <begin position="776"/>
        <end position="808"/>
    </location>
</feature>
<dbReference type="GO" id="GO:0005576">
    <property type="term" value="C:extracellular region"/>
    <property type="evidence" value="ECO:0007669"/>
    <property type="project" value="TreeGrafter"/>
</dbReference>
<sequence>MIKAYTSKISKMNSILQILFLSFLFIPNQIMGNCDPKMKKSELLPTEKRVLRSSIAIKALVSNLYPSDSEHHHGHAQTAELWILDVYKGVDKLAAALGIHEGSGGVYNLRDQRVNVSHEDSRCWNALIRQRSYIFLLKRDLNALSSHRKSHLLTAKYEYGAAIDFNKDIENRILSSLGWEPWSEWEPCSRWCGGGQQKRQRVCGVKDGYCANGYNVERRSCNYFSCQGSVDTLSVKEERYYKPSFSAFHRTKDRSSWLIKPGSYFLLPYRQAFKQDFPKDFTIFLTLKPTEESEGIIFSLNARNSRQEYISLELNEGAQVGDGKWHQISISIEGGSTVRTYLDCHWITTQILHKHALNVPADTDLIIGYIGILILVNRSSKLHAQLMASDHKGIFFIIDVYFLGMETRIMSVFGPNKDVNVFFAELPWSTKDNSFMLEDLNITTTPKRYAAVSYEGSQNWKNKAEMKMLETNDFDIIEEDIPSPFRKIHRSDKSNKSEEITTVKDVFQVSNDYLNEEYVDLDFPSEEDLNIATQSKAKKHNFNGSGETDDEDEWSEEEGSGSGEIYELEWSSWGKCYGGVGCGSRGYRLEWNGNKRESLVSSFVIKNVATIIEKKNYNRWIPIPKKKNISLLHKNKPLLLKEMNSSRVIVCKNGGELKTILLAMKCSCPSGYTGNKCENPVCHPDGCANGGTCVEPDVCACPGGYTGARCEKAFCYPDCQNGGTCVAPFTCSCPTEVAGKYCEEFSCSPNCSNGGVCIGHNVCSCPHGYSGFNCQEQTCTLHCENGGVCTMPGNKCKCASGFYGARCHKRICLNYVATRNPIIEFFKSTAISEKLFIVQCTNVLMTSVRNIDENQKMQIRTKN</sequence>
<evidence type="ECO:0000313" key="6">
    <source>
        <dbReference type="EMBL" id="CAF2966714.1"/>
    </source>
</evidence>
<dbReference type="GO" id="GO:0009986">
    <property type="term" value="C:cell surface"/>
    <property type="evidence" value="ECO:0007669"/>
    <property type="project" value="TreeGrafter"/>
</dbReference>
<dbReference type="SUPFAM" id="SSF82895">
    <property type="entry name" value="TSP-1 type 1 repeat"/>
    <property type="match status" value="1"/>
</dbReference>
<dbReference type="InterPro" id="IPR050969">
    <property type="entry name" value="Dev_Signal_Modulators"/>
</dbReference>
<dbReference type="PROSITE" id="PS50026">
    <property type="entry name" value="EGF_3"/>
    <property type="match status" value="3"/>
</dbReference>
<comment type="caution">
    <text evidence="3">Lacks conserved residue(s) required for the propagation of feature annotation.</text>
</comment>
<dbReference type="CDD" id="cd00054">
    <property type="entry name" value="EGF_CA"/>
    <property type="match status" value="2"/>
</dbReference>
<protein>
    <submittedName>
        <fullName evidence="6">Wnt inhibitory factor 1,von Willebrand factor D and EGF domain-containing protein</fullName>
    </submittedName>
</protein>
<dbReference type="InterPro" id="IPR036383">
    <property type="entry name" value="TSP1_rpt_sf"/>
</dbReference>
<dbReference type="InterPro" id="IPR000884">
    <property type="entry name" value="TSP1_rpt"/>
</dbReference>
<evidence type="ECO:0000313" key="7">
    <source>
        <dbReference type="Proteomes" id="UP000675881"/>
    </source>
</evidence>
<dbReference type="InterPro" id="IPR013320">
    <property type="entry name" value="ConA-like_dom_sf"/>
</dbReference>
<proteinExistence type="predicted"/>
<accession>A0A7R8HA35</accession>
<dbReference type="Proteomes" id="UP000675881">
    <property type="component" value="Chromosome 6"/>
</dbReference>
<dbReference type="SUPFAM" id="SSF49899">
    <property type="entry name" value="Concanavalin A-like lectins/glucanases"/>
    <property type="match status" value="1"/>
</dbReference>
<reference evidence="6" key="1">
    <citation type="submission" date="2021-02" db="EMBL/GenBank/DDBJ databases">
        <authorList>
            <person name="Bekaert M."/>
        </authorList>
    </citation>
    <scope>NUCLEOTIDE SEQUENCE</scope>
    <source>
        <strain evidence="6">IoA-00</strain>
    </source>
</reference>
<feature type="domain" description="EGF-like" evidence="5">
    <location>
        <begin position="743"/>
        <end position="775"/>
    </location>
</feature>
<evidence type="ECO:0000259" key="5">
    <source>
        <dbReference type="PROSITE" id="PS50026"/>
    </source>
</evidence>
<feature type="compositionally biased region" description="Acidic residues" evidence="4">
    <location>
        <begin position="547"/>
        <end position="558"/>
    </location>
</feature>
<dbReference type="EMBL" id="HG994585">
    <property type="protein sequence ID" value="CAF2966714.1"/>
    <property type="molecule type" value="Genomic_DNA"/>
</dbReference>
<dbReference type="Gene3D" id="2.20.100.10">
    <property type="entry name" value="Thrombospondin type-1 (TSP1) repeat"/>
    <property type="match status" value="1"/>
</dbReference>
<feature type="domain" description="EGF-like" evidence="5">
    <location>
        <begin position="678"/>
        <end position="711"/>
    </location>
</feature>
<gene>
    <name evidence="6" type="ORF">LSAA_11653</name>
</gene>